<evidence type="ECO:0000256" key="5">
    <source>
        <dbReference type="ARBA" id="ARBA00023242"/>
    </source>
</evidence>
<reference evidence="9" key="1">
    <citation type="submission" date="2019-07" db="EMBL/GenBank/DDBJ databases">
        <authorList>
            <person name="Dittberner H."/>
        </authorList>
    </citation>
    <scope>NUCLEOTIDE SEQUENCE [LARGE SCALE GENOMIC DNA]</scope>
</reference>
<feature type="domain" description="TFIIE beta" evidence="8">
    <location>
        <begin position="41"/>
        <end position="116"/>
    </location>
</feature>
<keyword evidence="5" id="KW-0539">Nucleus</keyword>
<comment type="caution">
    <text evidence="9">The sequence shown here is derived from an EMBL/GenBank/DDBJ whole genome shotgun (WGS) entry which is preliminary data.</text>
</comment>
<dbReference type="EMBL" id="CABITT030000007">
    <property type="protein sequence ID" value="VVB12299.1"/>
    <property type="molecule type" value="Genomic_DNA"/>
</dbReference>
<organism evidence="9 10">
    <name type="scientific">Arabis nemorensis</name>
    <dbReference type="NCBI Taxonomy" id="586526"/>
    <lineage>
        <taxon>Eukaryota</taxon>
        <taxon>Viridiplantae</taxon>
        <taxon>Streptophyta</taxon>
        <taxon>Embryophyta</taxon>
        <taxon>Tracheophyta</taxon>
        <taxon>Spermatophyta</taxon>
        <taxon>Magnoliopsida</taxon>
        <taxon>eudicotyledons</taxon>
        <taxon>Gunneridae</taxon>
        <taxon>Pentapetalae</taxon>
        <taxon>rosids</taxon>
        <taxon>malvids</taxon>
        <taxon>Brassicales</taxon>
        <taxon>Brassicaceae</taxon>
        <taxon>Arabideae</taxon>
        <taxon>Arabis</taxon>
    </lineage>
</organism>
<evidence type="ECO:0000259" key="8">
    <source>
        <dbReference type="PROSITE" id="PS51351"/>
    </source>
</evidence>
<dbReference type="InterPro" id="IPR016656">
    <property type="entry name" value="TFIIE-bsu"/>
</dbReference>
<keyword evidence="10" id="KW-1185">Reference proteome</keyword>
<dbReference type="OrthoDB" id="3907302at2759"/>
<dbReference type="GO" id="GO:0005673">
    <property type="term" value="C:transcription factor TFIIE complex"/>
    <property type="evidence" value="ECO:0007669"/>
    <property type="project" value="InterPro"/>
</dbReference>
<dbReference type="GO" id="GO:0003677">
    <property type="term" value="F:DNA binding"/>
    <property type="evidence" value="ECO:0007669"/>
    <property type="project" value="UniProtKB-KW"/>
</dbReference>
<sequence>MALNMKQQEKCQSSIASSRPSVPETISQRPAPVKFSDDTKRLQHINNIRNSPVGAQIKLVIDLLFKTRQAFTVEQINEACYVDMNANKAVFDSMRNNPKAHFDGTRFSYKATHDVKDKSQLLSLVNKYPDGIIVNDLKDAYLNVLEDLQALKSSEDIWLLSSNSKEYIAYPNDFKNEIKVDEEFKALFRDIDIPSNMLNVEKELLKIGLMPATNTAEREAAAQMHGISNKPKEKKKKQEISKRTKVTNFHLPELLQKP</sequence>
<dbReference type="PANTHER" id="PTHR12716:SF8">
    <property type="entry name" value="TRANSCRIPTION INITIATION FACTOR IIE SUBUNIT BETA"/>
    <property type="match status" value="1"/>
</dbReference>
<evidence type="ECO:0000256" key="3">
    <source>
        <dbReference type="ARBA" id="ARBA00023125"/>
    </source>
</evidence>
<keyword evidence="3" id="KW-0238">DNA-binding</keyword>
<evidence type="ECO:0000256" key="4">
    <source>
        <dbReference type="ARBA" id="ARBA00023163"/>
    </source>
</evidence>
<dbReference type="InterPro" id="IPR003166">
    <property type="entry name" value="TFIIE_bsu_DNA-bd"/>
</dbReference>
<dbReference type="GO" id="GO:0006367">
    <property type="term" value="P:transcription initiation at RNA polymerase II promoter"/>
    <property type="evidence" value="ECO:0007669"/>
    <property type="project" value="InterPro"/>
</dbReference>
<keyword evidence="2" id="KW-0805">Transcription regulation</keyword>
<dbReference type="GO" id="GO:0001097">
    <property type="term" value="F:TFIIH-class transcription factor complex binding"/>
    <property type="evidence" value="ECO:0007669"/>
    <property type="project" value="TreeGrafter"/>
</dbReference>
<dbReference type="Pfam" id="PF18121">
    <property type="entry name" value="TFA2_Winged_2"/>
    <property type="match status" value="1"/>
</dbReference>
<evidence type="ECO:0000313" key="9">
    <source>
        <dbReference type="EMBL" id="VVB12299.1"/>
    </source>
</evidence>
<evidence type="ECO:0000256" key="2">
    <source>
        <dbReference type="ARBA" id="ARBA00023015"/>
    </source>
</evidence>
<dbReference type="InterPro" id="IPR040501">
    <property type="entry name" value="TFA2_Winged_2"/>
</dbReference>
<feature type="region of interest" description="Disordered" evidence="7">
    <location>
        <begin position="1"/>
        <end position="32"/>
    </location>
</feature>
<dbReference type="PROSITE" id="PS51351">
    <property type="entry name" value="TFIIE_BETA_C"/>
    <property type="match status" value="1"/>
</dbReference>
<dbReference type="AlphaFoldDB" id="A0A565CF81"/>
<protein>
    <recommendedName>
        <fullName evidence="8">TFIIE beta domain-containing protein</fullName>
    </recommendedName>
</protein>
<comment type="subcellular location">
    <subcellularLocation>
        <location evidence="1">Nucleus</location>
    </subcellularLocation>
</comment>
<dbReference type="Proteomes" id="UP000489600">
    <property type="component" value="Unassembled WGS sequence"/>
</dbReference>
<feature type="region of interest" description="Disordered" evidence="7">
    <location>
        <begin position="223"/>
        <end position="246"/>
    </location>
</feature>
<feature type="compositionally biased region" description="Polar residues" evidence="7">
    <location>
        <begin position="10"/>
        <end position="28"/>
    </location>
</feature>
<proteinExistence type="predicted"/>
<evidence type="ECO:0000256" key="6">
    <source>
        <dbReference type="ARBA" id="ARBA00025581"/>
    </source>
</evidence>
<dbReference type="PANTHER" id="PTHR12716">
    <property type="entry name" value="TRANSCRIPTION INITIATION FACTOR IIE, BETA SUBUNIT"/>
    <property type="match status" value="1"/>
</dbReference>
<evidence type="ECO:0000256" key="1">
    <source>
        <dbReference type="ARBA" id="ARBA00004123"/>
    </source>
</evidence>
<comment type="function">
    <text evidence="6">Recruits TFIIH to the initiation complex and stimulates the RNA polymerase II C-terminal domain kinase and DNA-dependent ATPase activities of TFIIH. Both TFIIH and TFIIE are required for promoter clearance by RNA polymerase.</text>
</comment>
<evidence type="ECO:0000313" key="10">
    <source>
        <dbReference type="Proteomes" id="UP000489600"/>
    </source>
</evidence>
<name>A0A565CF81_9BRAS</name>
<keyword evidence="4" id="KW-0804">Transcription</keyword>
<evidence type="ECO:0000256" key="7">
    <source>
        <dbReference type="SAM" id="MobiDB-lite"/>
    </source>
</evidence>
<gene>
    <name evidence="9" type="ORF">ANE_LOCUS22743</name>
</gene>
<accession>A0A565CF81</accession>